<dbReference type="OrthoDB" id="8730at2157"/>
<evidence type="ECO:0000256" key="4">
    <source>
        <dbReference type="ARBA" id="ARBA00022741"/>
    </source>
</evidence>
<protein>
    <submittedName>
        <fullName evidence="7">Putative nucleoside kinase, CMP and AMP kinase</fullName>
    </submittedName>
</protein>
<dbReference type="GO" id="GO:0005524">
    <property type="term" value="F:ATP binding"/>
    <property type="evidence" value="ECO:0007669"/>
    <property type="project" value="UniProtKB-KW"/>
</dbReference>
<name>A0A075MXJ1_9ARCH</name>
<accession>A0A075MXJ1</accession>
<dbReference type="Pfam" id="PF13238">
    <property type="entry name" value="AAA_18"/>
    <property type="match status" value="1"/>
</dbReference>
<keyword evidence="5 7" id="KW-0418">Kinase</keyword>
<sequence>MKKAVVRLVITGNPGVGKHTSAQIVARELKAEIIDINRVALDNGAVLEKTGKGIEIDTKKASKIVASMLNKKKKSSFVIVGHLAPYVVKPAGIDMVAVLRRSPRKLEESLLERKYIQEKINENVSAEILGISLYDSIKAFGKRKVAEFDTSGKTPEQTAEEIVATVQKEKPRRSGSVDWLAVISEEEVQRYFAY</sequence>
<dbReference type="InterPro" id="IPR020618">
    <property type="entry name" value="Adenyl_kinase_AK6"/>
</dbReference>
<evidence type="ECO:0000313" key="8">
    <source>
        <dbReference type="Proteomes" id="UP000028194"/>
    </source>
</evidence>
<reference evidence="7 8" key="1">
    <citation type="journal article" date="2014" name="PLoS ONE">
        <title>Genome Sequence of Candidatus Nitrososphaera evergladensis from Group I.1b Enriched from Everglades Soil Reveals Novel Genomic Features of the Ammonia-Oxidizing Archaea.</title>
        <authorList>
            <person name="Zhalnina K.V."/>
            <person name="Dias R."/>
            <person name="Leonard M.T."/>
            <person name="Dorr de Quadros P."/>
            <person name="Camargo F.A."/>
            <person name="Drew J.C."/>
            <person name="Farmerie W.G."/>
            <person name="Daroub S.H."/>
            <person name="Triplett E.W."/>
        </authorList>
    </citation>
    <scope>NUCLEOTIDE SEQUENCE [LARGE SCALE GENOMIC DNA]</scope>
    <source>
        <strain evidence="7 8">SR1</strain>
    </source>
</reference>
<dbReference type="EMBL" id="CP007174">
    <property type="protein sequence ID" value="AIF85332.1"/>
    <property type="molecule type" value="Genomic_DNA"/>
</dbReference>
<evidence type="ECO:0000256" key="3">
    <source>
        <dbReference type="ARBA" id="ARBA00022679"/>
    </source>
</evidence>
<dbReference type="HOGENOM" id="CLU_079096_0_0_2"/>
<keyword evidence="1" id="KW-0690">Ribosome biogenesis</keyword>
<dbReference type="eggNOG" id="arCOG01038">
    <property type="taxonomic scope" value="Archaea"/>
</dbReference>
<keyword evidence="4" id="KW-0547">Nucleotide-binding</keyword>
<keyword evidence="2" id="KW-0698">rRNA processing</keyword>
<proteinExistence type="predicted"/>
<evidence type="ECO:0000256" key="2">
    <source>
        <dbReference type="ARBA" id="ARBA00022552"/>
    </source>
</evidence>
<evidence type="ECO:0000256" key="5">
    <source>
        <dbReference type="ARBA" id="ARBA00022777"/>
    </source>
</evidence>
<dbReference type="Gene3D" id="3.40.50.300">
    <property type="entry name" value="P-loop containing nucleotide triphosphate hydrolases"/>
    <property type="match status" value="1"/>
</dbReference>
<dbReference type="KEGG" id="nev:NTE_03303"/>
<dbReference type="AlphaFoldDB" id="A0A075MXJ1"/>
<dbReference type="GO" id="GO:0006364">
    <property type="term" value="P:rRNA processing"/>
    <property type="evidence" value="ECO:0007669"/>
    <property type="project" value="UniProtKB-KW"/>
</dbReference>
<dbReference type="RefSeq" id="WP_148701756.1">
    <property type="nucleotide sequence ID" value="NZ_CP007174.1"/>
</dbReference>
<dbReference type="STRING" id="1459636.NTE_03303"/>
<evidence type="ECO:0000313" key="7">
    <source>
        <dbReference type="EMBL" id="AIF85332.1"/>
    </source>
</evidence>
<keyword evidence="3" id="KW-0808">Transferase</keyword>
<keyword evidence="8" id="KW-1185">Reference proteome</keyword>
<keyword evidence="6" id="KW-0067">ATP-binding</keyword>
<dbReference type="GO" id="GO:0016887">
    <property type="term" value="F:ATP hydrolysis activity"/>
    <property type="evidence" value="ECO:0007669"/>
    <property type="project" value="InterPro"/>
</dbReference>
<dbReference type="GeneID" id="41598956"/>
<gene>
    <name evidence="7" type="ORF">NTE_03303</name>
</gene>
<dbReference type="PANTHER" id="PTHR12595">
    <property type="entry name" value="POS9-ACTIVATING FACTOR FAP7-RELATED"/>
    <property type="match status" value="1"/>
</dbReference>
<dbReference type="GO" id="GO:0004017">
    <property type="term" value="F:AMP kinase activity"/>
    <property type="evidence" value="ECO:0007669"/>
    <property type="project" value="InterPro"/>
</dbReference>
<organism evidence="7 8">
    <name type="scientific">Candidatus Nitrososphaera evergladensis SR1</name>
    <dbReference type="NCBI Taxonomy" id="1459636"/>
    <lineage>
        <taxon>Archaea</taxon>
        <taxon>Nitrososphaerota</taxon>
        <taxon>Nitrososphaeria</taxon>
        <taxon>Nitrososphaerales</taxon>
        <taxon>Nitrososphaeraceae</taxon>
        <taxon>Nitrososphaera</taxon>
    </lineage>
</organism>
<dbReference type="Proteomes" id="UP000028194">
    <property type="component" value="Chromosome"/>
</dbReference>
<evidence type="ECO:0000256" key="1">
    <source>
        <dbReference type="ARBA" id="ARBA00022517"/>
    </source>
</evidence>
<dbReference type="InterPro" id="IPR027417">
    <property type="entry name" value="P-loop_NTPase"/>
</dbReference>
<dbReference type="PANTHER" id="PTHR12595:SF0">
    <property type="entry name" value="ADENYLATE KINASE ISOENZYME 6"/>
    <property type="match status" value="1"/>
</dbReference>
<dbReference type="SUPFAM" id="SSF52540">
    <property type="entry name" value="P-loop containing nucleoside triphosphate hydrolases"/>
    <property type="match status" value="1"/>
</dbReference>
<evidence type="ECO:0000256" key="6">
    <source>
        <dbReference type="ARBA" id="ARBA00022840"/>
    </source>
</evidence>